<proteinExistence type="predicted"/>
<evidence type="ECO:0000256" key="1">
    <source>
        <dbReference type="ARBA" id="ARBA00022553"/>
    </source>
</evidence>
<evidence type="ECO:0000313" key="5">
    <source>
        <dbReference type="Proteomes" id="UP000193228"/>
    </source>
</evidence>
<sequence>MGTTTPFVVVVDDDESVCRAIKRLLRSVGFTTESYSSGEEFLTTLSSMPSYRPDCVILDIQMPGLNGLEVQRRLAGSGLPVVFITAHDDINMRAQALSAGAVAYLPKPFNDELFIKTVRAAIQGTP</sequence>
<dbReference type="PANTHER" id="PTHR44591">
    <property type="entry name" value="STRESS RESPONSE REGULATOR PROTEIN 1"/>
    <property type="match status" value="1"/>
</dbReference>
<protein>
    <submittedName>
        <fullName evidence="4">Response regulator receiver domain-containing protein</fullName>
    </submittedName>
</protein>
<evidence type="ECO:0000256" key="2">
    <source>
        <dbReference type="PROSITE-ProRule" id="PRU00169"/>
    </source>
</evidence>
<dbReference type="GO" id="GO:0000160">
    <property type="term" value="P:phosphorelay signal transduction system"/>
    <property type="evidence" value="ECO:0007669"/>
    <property type="project" value="InterPro"/>
</dbReference>
<dbReference type="EMBL" id="FXAT01000013">
    <property type="protein sequence ID" value="SMG59471.1"/>
    <property type="molecule type" value="Genomic_DNA"/>
</dbReference>
<dbReference type="Pfam" id="PF00072">
    <property type="entry name" value="Response_reg"/>
    <property type="match status" value="1"/>
</dbReference>
<dbReference type="InterPro" id="IPR011006">
    <property type="entry name" value="CheY-like_superfamily"/>
</dbReference>
<gene>
    <name evidence="4" type="ORF">SAMN06265784_11359</name>
</gene>
<feature type="domain" description="Response regulatory" evidence="3">
    <location>
        <begin position="7"/>
        <end position="122"/>
    </location>
</feature>
<feature type="modified residue" description="4-aspartylphosphate" evidence="2">
    <location>
        <position position="59"/>
    </location>
</feature>
<dbReference type="InterPro" id="IPR001789">
    <property type="entry name" value="Sig_transdc_resp-reg_receiver"/>
</dbReference>
<name>A0A1X7M067_9BURK</name>
<organism evidence="4 5">
    <name type="scientific">Paraburkholderia susongensis</name>
    <dbReference type="NCBI Taxonomy" id="1515439"/>
    <lineage>
        <taxon>Bacteria</taxon>
        <taxon>Pseudomonadati</taxon>
        <taxon>Pseudomonadota</taxon>
        <taxon>Betaproteobacteria</taxon>
        <taxon>Burkholderiales</taxon>
        <taxon>Burkholderiaceae</taxon>
        <taxon>Paraburkholderia</taxon>
    </lineage>
</organism>
<keyword evidence="5" id="KW-1185">Reference proteome</keyword>
<dbReference type="OrthoDB" id="9103936at2"/>
<dbReference type="Gene3D" id="3.40.50.2300">
    <property type="match status" value="1"/>
</dbReference>
<dbReference type="Proteomes" id="UP000193228">
    <property type="component" value="Unassembled WGS sequence"/>
</dbReference>
<dbReference type="SMART" id="SM00448">
    <property type="entry name" value="REC"/>
    <property type="match status" value="1"/>
</dbReference>
<dbReference type="PROSITE" id="PS50110">
    <property type="entry name" value="RESPONSE_REGULATORY"/>
    <property type="match status" value="1"/>
</dbReference>
<keyword evidence="1 2" id="KW-0597">Phosphoprotein</keyword>
<reference evidence="5" key="1">
    <citation type="submission" date="2017-04" db="EMBL/GenBank/DDBJ databases">
        <authorList>
            <person name="Varghese N."/>
            <person name="Submissions S."/>
        </authorList>
    </citation>
    <scope>NUCLEOTIDE SEQUENCE [LARGE SCALE GENOMIC DNA]</scope>
    <source>
        <strain evidence="5">LMG 29540</strain>
    </source>
</reference>
<dbReference type="SUPFAM" id="SSF52172">
    <property type="entry name" value="CheY-like"/>
    <property type="match status" value="1"/>
</dbReference>
<dbReference type="PANTHER" id="PTHR44591:SF25">
    <property type="entry name" value="CHEMOTAXIS TWO-COMPONENT RESPONSE REGULATOR"/>
    <property type="match status" value="1"/>
</dbReference>
<evidence type="ECO:0000313" key="4">
    <source>
        <dbReference type="EMBL" id="SMG59471.1"/>
    </source>
</evidence>
<dbReference type="STRING" id="1515439.SAMN06265784_11359"/>
<accession>A0A1X7M067</accession>
<dbReference type="InterPro" id="IPR050595">
    <property type="entry name" value="Bact_response_regulator"/>
</dbReference>
<dbReference type="RefSeq" id="WP_085488838.1">
    <property type="nucleotide sequence ID" value="NZ_FXAT01000013.1"/>
</dbReference>
<dbReference type="AlphaFoldDB" id="A0A1X7M067"/>
<evidence type="ECO:0000259" key="3">
    <source>
        <dbReference type="PROSITE" id="PS50110"/>
    </source>
</evidence>